<keyword evidence="1" id="KW-1133">Transmembrane helix</keyword>
<gene>
    <name evidence="2" type="ORF">HNP84_002264</name>
</gene>
<reference evidence="2 3" key="1">
    <citation type="submission" date="2020-08" db="EMBL/GenBank/DDBJ databases">
        <title>Genomic Encyclopedia of Type Strains, Phase IV (KMG-IV): sequencing the most valuable type-strain genomes for metagenomic binning, comparative biology and taxonomic classification.</title>
        <authorList>
            <person name="Goeker M."/>
        </authorList>
    </citation>
    <scope>NUCLEOTIDE SEQUENCE [LARGE SCALE GENOMIC DNA]</scope>
    <source>
        <strain evidence="2 3">DSM 45615</strain>
    </source>
</reference>
<keyword evidence="1" id="KW-0472">Membrane</keyword>
<evidence type="ECO:0000256" key="1">
    <source>
        <dbReference type="SAM" id="Phobius"/>
    </source>
</evidence>
<dbReference type="AlphaFoldDB" id="A0A840NYI2"/>
<protein>
    <recommendedName>
        <fullName evidence="4">Alkaline shock response membrane anchor protein AmaP</fullName>
    </recommendedName>
</protein>
<name>A0A840NYI2_9ACTN</name>
<keyword evidence="3" id="KW-1185">Reference proteome</keyword>
<evidence type="ECO:0000313" key="2">
    <source>
        <dbReference type="EMBL" id="MBB5132548.1"/>
    </source>
</evidence>
<evidence type="ECO:0008006" key="4">
    <source>
        <dbReference type="Google" id="ProtNLM"/>
    </source>
</evidence>
<feature type="transmembrane region" description="Helical" evidence="1">
    <location>
        <begin position="63"/>
        <end position="84"/>
    </location>
</feature>
<keyword evidence="1" id="KW-0812">Transmembrane</keyword>
<sequence>MTAMAKERATARGNRLGLTLLGLVLLAGGGYALARGLGAFGALRAMERIAGPREIVFFARSPWIWWVIAAVALILALLALRWLLVQARRDAPTGLRLAEGPGGVTEVESSGVANALESDVTEHPAVLRARAAVTGTGAEPGVRLRMVADEEAPVDELRHHLGARAIPRMRESLEVEHLPAEVRLRLEPHRRKTRTLR</sequence>
<comment type="caution">
    <text evidence="2">The sequence shown here is derived from an EMBL/GenBank/DDBJ whole genome shotgun (WGS) entry which is preliminary data.</text>
</comment>
<accession>A0A840NYI2</accession>
<organism evidence="2 3">
    <name type="scientific">Thermocatellispora tengchongensis</name>
    <dbReference type="NCBI Taxonomy" id="1073253"/>
    <lineage>
        <taxon>Bacteria</taxon>
        <taxon>Bacillati</taxon>
        <taxon>Actinomycetota</taxon>
        <taxon>Actinomycetes</taxon>
        <taxon>Streptosporangiales</taxon>
        <taxon>Streptosporangiaceae</taxon>
        <taxon>Thermocatellispora</taxon>
    </lineage>
</organism>
<dbReference type="EMBL" id="JACHGN010000004">
    <property type="protein sequence ID" value="MBB5132548.1"/>
    <property type="molecule type" value="Genomic_DNA"/>
</dbReference>
<proteinExistence type="predicted"/>
<evidence type="ECO:0000313" key="3">
    <source>
        <dbReference type="Proteomes" id="UP000578449"/>
    </source>
</evidence>
<dbReference type="Proteomes" id="UP000578449">
    <property type="component" value="Unassembled WGS sequence"/>
</dbReference>
<dbReference type="RefSeq" id="WP_185049530.1">
    <property type="nucleotide sequence ID" value="NZ_BAABIX010000003.1"/>
</dbReference>